<evidence type="ECO:0000313" key="10">
    <source>
        <dbReference type="EMBL" id="MFB5191798.1"/>
    </source>
</evidence>
<dbReference type="PROSITE" id="PS51935">
    <property type="entry name" value="NLPC_P60"/>
    <property type="match status" value="1"/>
</dbReference>
<dbReference type="SMART" id="SM00257">
    <property type="entry name" value="LysM"/>
    <property type="match status" value="2"/>
</dbReference>
<keyword evidence="5" id="KW-0378">Hydrolase</keyword>
<evidence type="ECO:0000256" key="2">
    <source>
        <dbReference type="ARBA" id="ARBA00022670"/>
    </source>
</evidence>
<evidence type="ECO:0000256" key="3">
    <source>
        <dbReference type="ARBA" id="ARBA00022729"/>
    </source>
</evidence>
<keyword evidence="6" id="KW-0788">Thiol protease</keyword>
<dbReference type="PROSITE" id="PS51782">
    <property type="entry name" value="LYSM"/>
    <property type="match status" value="2"/>
</dbReference>
<feature type="chain" id="PRO_5045060948" evidence="7">
    <location>
        <begin position="25"/>
        <end position="278"/>
    </location>
</feature>
<evidence type="ECO:0000256" key="5">
    <source>
        <dbReference type="ARBA" id="ARBA00022801"/>
    </source>
</evidence>
<feature type="domain" description="NlpC/P60" evidence="9">
    <location>
        <begin position="158"/>
        <end position="278"/>
    </location>
</feature>
<keyword evidence="3 7" id="KW-0732">Signal</keyword>
<dbReference type="Gene3D" id="3.10.350.10">
    <property type="entry name" value="LysM domain"/>
    <property type="match status" value="2"/>
</dbReference>
<dbReference type="InterPro" id="IPR038765">
    <property type="entry name" value="Papain-like_cys_pep_sf"/>
</dbReference>
<dbReference type="PANTHER" id="PTHR47053">
    <property type="entry name" value="MUREIN DD-ENDOPEPTIDASE MEPH-RELATED"/>
    <property type="match status" value="1"/>
</dbReference>
<organism evidence="10 11">
    <name type="scientific">Alicyclobacillus fastidiosus</name>
    <dbReference type="NCBI Taxonomy" id="392011"/>
    <lineage>
        <taxon>Bacteria</taxon>
        <taxon>Bacillati</taxon>
        <taxon>Bacillota</taxon>
        <taxon>Bacilli</taxon>
        <taxon>Bacillales</taxon>
        <taxon>Alicyclobacillaceae</taxon>
        <taxon>Alicyclobacillus</taxon>
    </lineage>
</organism>
<evidence type="ECO:0000259" key="9">
    <source>
        <dbReference type="PROSITE" id="PS51935"/>
    </source>
</evidence>
<dbReference type="CDD" id="cd00118">
    <property type="entry name" value="LysM"/>
    <property type="match status" value="2"/>
</dbReference>
<comment type="similarity">
    <text evidence="1">Belongs to the peptidase C40 family.</text>
</comment>
<keyword evidence="11" id="KW-1185">Reference proteome</keyword>
<dbReference type="InterPro" id="IPR018392">
    <property type="entry name" value="LysM"/>
</dbReference>
<accession>A0ABV5AHQ4</accession>
<dbReference type="InterPro" id="IPR051202">
    <property type="entry name" value="Peptidase_C40"/>
</dbReference>
<keyword evidence="4" id="KW-0677">Repeat</keyword>
<feature type="domain" description="LysM" evidence="8">
    <location>
        <begin position="27"/>
        <end position="70"/>
    </location>
</feature>
<gene>
    <name evidence="10" type="ORF">KKP3000_000580</name>
</gene>
<dbReference type="SUPFAM" id="SSF54106">
    <property type="entry name" value="LysM domain"/>
    <property type="match status" value="2"/>
</dbReference>
<evidence type="ECO:0000256" key="7">
    <source>
        <dbReference type="SAM" id="SignalP"/>
    </source>
</evidence>
<dbReference type="PANTHER" id="PTHR47053:SF1">
    <property type="entry name" value="MUREIN DD-ENDOPEPTIDASE MEPH-RELATED"/>
    <property type="match status" value="1"/>
</dbReference>
<evidence type="ECO:0000313" key="11">
    <source>
        <dbReference type="Proteomes" id="UP001579974"/>
    </source>
</evidence>
<dbReference type="InterPro" id="IPR000064">
    <property type="entry name" value="NLP_P60_dom"/>
</dbReference>
<dbReference type="Pfam" id="PF01476">
    <property type="entry name" value="LysM"/>
    <property type="match status" value="2"/>
</dbReference>
<evidence type="ECO:0000256" key="6">
    <source>
        <dbReference type="ARBA" id="ARBA00022807"/>
    </source>
</evidence>
<dbReference type="Pfam" id="PF00877">
    <property type="entry name" value="NLPC_P60"/>
    <property type="match status" value="1"/>
</dbReference>
<keyword evidence="2" id="KW-0645">Protease</keyword>
<feature type="signal peptide" evidence="7">
    <location>
        <begin position="1"/>
        <end position="24"/>
    </location>
</feature>
<sequence length="278" mass="29348">MRFKLLMGLSSTAVMGLSLSTVYAGTVQYTVRSGDSLWAIASKYHTTVSAIESLNKLKSDLIHPGQHLAVNTTTTTSTTKTVAATTSKTTSSSSSSYTVKSGDTLWAISQRYGVSLSSLESWNHLTSSSILHVGQKLVVKGGAATLGSRSSSPAAGLTDALGYQVAQYAEQFTGVPYAWGGTSPSGFDCSGFVQYVYAHFGTLLPRTSYSQYGTGTSVSKSNLLPGDIVFFDTYGSGASHDGIYVGNGQFINAASVKVEIDSLSSAYWDSHYIGARRP</sequence>
<comment type="caution">
    <text evidence="10">The sequence shown here is derived from an EMBL/GenBank/DDBJ whole genome shotgun (WGS) entry which is preliminary data.</text>
</comment>
<protein>
    <submittedName>
        <fullName evidence="10">LysM peptidoglycan-binding domain-containing protein</fullName>
    </submittedName>
</protein>
<dbReference type="SUPFAM" id="SSF54001">
    <property type="entry name" value="Cysteine proteinases"/>
    <property type="match status" value="1"/>
</dbReference>
<dbReference type="Proteomes" id="UP001579974">
    <property type="component" value="Unassembled WGS sequence"/>
</dbReference>
<evidence type="ECO:0000256" key="4">
    <source>
        <dbReference type="ARBA" id="ARBA00022737"/>
    </source>
</evidence>
<name>A0ABV5AHQ4_9BACL</name>
<dbReference type="EMBL" id="JBDXSU010000014">
    <property type="protein sequence ID" value="MFB5191798.1"/>
    <property type="molecule type" value="Genomic_DNA"/>
</dbReference>
<proteinExistence type="inferred from homology"/>
<evidence type="ECO:0000256" key="1">
    <source>
        <dbReference type="ARBA" id="ARBA00007074"/>
    </source>
</evidence>
<dbReference type="Gene3D" id="3.90.1720.10">
    <property type="entry name" value="endopeptidase domain like (from Nostoc punctiforme)"/>
    <property type="match status" value="1"/>
</dbReference>
<evidence type="ECO:0000259" key="8">
    <source>
        <dbReference type="PROSITE" id="PS51782"/>
    </source>
</evidence>
<dbReference type="InterPro" id="IPR036779">
    <property type="entry name" value="LysM_dom_sf"/>
</dbReference>
<dbReference type="RefSeq" id="WP_275476440.1">
    <property type="nucleotide sequence ID" value="NZ_CP162940.1"/>
</dbReference>
<reference evidence="10 11" key="1">
    <citation type="journal article" date="2024" name="Int. J. Mol. Sci.">
        <title>Exploration of Alicyclobacillus spp. Genome in Search of Antibiotic Resistance.</title>
        <authorList>
            <person name="Bucka-Kolendo J."/>
            <person name="Kiousi D.E."/>
            <person name="Dekowska A."/>
            <person name="Mikolajczuk-Szczyrba A."/>
            <person name="Karadedos D.M."/>
            <person name="Michael P."/>
            <person name="Galanis A."/>
            <person name="Sokolowska B."/>
        </authorList>
    </citation>
    <scope>NUCLEOTIDE SEQUENCE [LARGE SCALE GENOMIC DNA]</scope>
    <source>
        <strain evidence="10 11">KKP 3000</strain>
    </source>
</reference>
<feature type="domain" description="LysM" evidence="8">
    <location>
        <begin position="95"/>
        <end position="139"/>
    </location>
</feature>